<dbReference type="EMBL" id="MU250589">
    <property type="protein sequence ID" value="KAG7439576.1"/>
    <property type="molecule type" value="Genomic_DNA"/>
</dbReference>
<protein>
    <submittedName>
        <fullName evidence="1">Uncharacterized protein</fullName>
    </submittedName>
</protein>
<keyword evidence="2" id="KW-1185">Reference proteome</keyword>
<reference evidence="1" key="1">
    <citation type="submission" date="2020-11" db="EMBL/GenBank/DDBJ databases">
        <title>Adaptations for nitrogen fixation in a non-lichenized fungal sporocarp promotes dispersal by wood-feeding termites.</title>
        <authorList>
            <consortium name="DOE Joint Genome Institute"/>
            <person name="Koch R.A."/>
            <person name="Yoon G."/>
            <person name="Arayal U."/>
            <person name="Lail K."/>
            <person name="Amirebrahimi M."/>
            <person name="Labutti K."/>
            <person name="Lipzen A."/>
            <person name="Riley R."/>
            <person name="Barry K."/>
            <person name="Henrissat B."/>
            <person name="Grigoriev I.V."/>
            <person name="Herr J.R."/>
            <person name="Aime M.C."/>
        </authorList>
    </citation>
    <scope>NUCLEOTIDE SEQUENCE</scope>
    <source>
        <strain evidence="1">MCA 3950</strain>
    </source>
</reference>
<gene>
    <name evidence="1" type="ORF">BT62DRAFT_1013722</name>
</gene>
<dbReference type="Proteomes" id="UP000812287">
    <property type="component" value="Unassembled WGS sequence"/>
</dbReference>
<evidence type="ECO:0000313" key="2">
    <source>
        <dbReference type="Proteomes" id="UP000812287"/>
    </source>
</evidence>
<sequence>MSEKSDCLDVSSQSRCKQRCDKEAKTYLCGIHDLKTPVIPIPKSIRSKKAQGCNSFVEKQGSVRDSVGPYPEELSLIFCLQLQTAAVFHTRKPRDKSLDKQRYFEWSSIYSVYALRKQFLLDKSHVPGVPVNQQWNSSRRGESEGTLSAISILAQLRALPARIRNTVDIIVHIYPFNYRYYDKLNAKTLNLLQSDVRVILVAVYVGAAE</sequence>
<dbReference type="GeneID" id="66100390"/>
<evidence type="ECO:0000313" key="1">
    <source>
        <dbReference type="EMBL" id="KAG7439576.1"/>
    </source>
</evidence>
<dbReference type="AlphaFoldDB" id="A0A9P7VEQ7"/>
<proteinExistence type="predicted"/>
<organism evidence="1 2">
    <name type="scientific">Guyanagaster necrorhizus</name>
    <dbReference type="NCBI Taxonomy" id="856835"/>
    <lineage>
        <taxon>Eukaryota</taxon>
        <taxon>Fungi</taxon>
        <taxon>Dikarya</taxon>
        <taxon>Basidiomycota</taxon>
        <taxon>Agaricomycotina</taxon>
        <taxon>Agaricomycetes</taxon>
        <taxon>Agaricomycetidae</taxon>
        <taxon>Agaricales</taxon>
        <taxon>Marasmiineae</taxon>
        <taxon>Physalacriaceae</taxon>
        <taxon>Guyanagaster</taxon>
    </lineage>
</organism>
<name>A0A9P7VEQ7_9AGAR</name>
<comment type="caution">
    <text evidence="1">The sequence shown here is derived from an EMBL/GenBank/DDBJ whole genome shotgun (WGS) entry which is preliminary data.</text>
</comment>
<dbReference type="RefSeq" id="XP_043033076.1">
    <property type="nucleotide sequence ID" value="XM_043178103.1"/>
</dbReference>
<accession>A0A9P7VEQ7</accession>